<dbReference type="EMBL" id="OX451735">
    <property type="protein sequence ID" value="CAI8595608.1"/>
    <property type="molecule type" value="Genomic_DNA"/>
</dbReference>
<reference evidence="2 3" key="1">
    <citation type="submission" date="2023-01" db="EMBL/GenBank/DDBJ databases">
        <authorList>
            <person name="Kreplak J."/>
        </authorList>
    </citation>
    <scope>NUCLEOTIDE SEQUENCE [LARGE SCALE GENOMIC DNA]</scope>
</reference>
<feature type="region of interest" description="Disordered" evidence="1">
    <location>
        <begin position="148"/>
        <end position="175"/>
    </location>
</feature>
<feature type="compositionally biased region" description="Polar residues" evidence="1">
    <location>
        <begin position="155"/>
        <end position="169"/>
    </location>
</feature>
<organism evidence="2 3">
    <name type="scientific">Vicia faba</name>
    <name type="common">Broad bean</name>
    <name type="synonym">Faba vulgaris</name>
    <dbReference type="NCBI Taxonomy" id="3906"/>
    <lineage>
        <taxon>Eukaryota</taxon>
        <taxon>Viridiplantae</taxon>
        <taxon>Streptophyta</taxon>
        <taxon>Embryophyta</taxon>
        <taxon>Tracheophyta</taxon>
        <taxon>Spermatophyta</taxon>
        <taxon>Magnoliopsida</taxon>
        <taxon>eudicotyledons</taxon>
        <taxon>Gunneridae</taxon>
        <taxon>Pentapetalae</taxon>
        <taxon>rosids</taxon>
        <taxon>fabids</taxon>
        <taxon>Fabales</taxon>
        <taxon>Fabaceae</taxon>
        <taxon>Papilionoideae</taxon>
        <taxon>50 kb inversion clade</taxon>
        <taxon>NPAAA clade</taxon>
        <taxon>Hologalegina</taxon>
        <taxon>IRL clade</taxon>
        <taxon>Fabeae</taxon>
        <taxon>Vicia</taxon>
    </lineage>
</organism>
<dbReference type="PANTHER" id="PTHR31780">
    <property type="entry name" value="STRESS RESPONSE PROTEIN NST1-RELATED"/>
    <property type="match status" value="1"/>
</dbReference>
<protein>
    <submittedName>
        <fullName evidence="2">Uncharacterized protein</fullName>
    </submittedName>
</protein>
<gene>
    <name evidence="2" type="ORF">VFH_I199160</name>
</gene>
<proteinExistence type="predicted"/>
<dbReference type="InterPro" id="IPR051195">
    <property type="entry name" value="Fungal_stress_NST1"/>
</dbReference>
<sequence length="274" mass="29395">MQISHNLAGPDNNCSLFLEKGKHGNESHGQLEDWDAEAEAETEAAASAVAVAAIGSDETIGNRLGTCSVSVSDAKSFVAEDIDRVVAAGVCREQQSASQSRSEEPLSNSSGQMISHFPAVPPHFPSGPPSHFPFYEMNPMMGGPVFAFGPHDESASTTQSQPQKTTAPTSRPIGGWQQGHSGVELLWSSNRIYWTFYCSAWRIPGVQGPPHMIVYNHFAPVGQFGQVGLSFMGTTYIPSGKQPGWKHIPTTSAAGTSEGNMNNMNYDIFSEESC</sequence>
<keyword evidence="3" id="KW-1185">Reference proteome</keyword>
<evidence type="ECO:0000313" key="2">
    <source>
        <dbReference type="EMBL" id="CAI8595608.1"/>
    </source>
</evidence>
<dbReference type="PANTHER" id="PTHR31780:SF10">
    <property type="entry name" value="LD36051P"/>
    <property type="match status" value="1"/>
</dbReference>
<feature type="region of interest" description="Disordered" evidence="1">
    <location>
        <begin position="93"/>
        <end position="115"/>
    </location>
</feature>
<evidence type="ECO:0000256" key="1">
    <source>
        <dbReference type="SAM" id="MobiDB-lite"/>
    </source>
</evidence>
<dbReference type="AlphaFoldDB" id="A0AAV0ZEB9"/>
<evidence type="ECO:0000313" key="3">
    <source>
        <dbReference type="Proteomes" id="UP001157006"/>
    </source>
</evidence>
<dbReference type="Proteomes" id="UP001157006">
    <property type="component" value="Chromosome 1S"/>
</dbReference>
<accession>A0AAV0ZEB9</accession>
<name>A0AAV0ZEB9_VICFA</name>